<dbReference type="Proteomes" id="UP000290189">
    <property type="component" value="Unassembled WGS sequence"/>
</dbReference>
<dbReference type="EMBL" id="CDSF01000144">
    <property type="protein sequence ID" value="CEP03208.1"/>
    <property type="molecule type" value="Genomic_DNA"/>
</dbReference>
<dbReference type="EC" id="4.3.1.19" evidence="3"/>
<dbReference type="SUPFAM" id="SSF55021">
    <property type="entry name" value="ACT-like"/>
    <property type="match status" value="1"/>
</dbReference>
<dbReference type="PANTHER" id="PTHR48078">
    <property type="entry name" value="THREONINE DEHYDRATASE, MITOCHONDRIAL-RELATED"/>
    <property type="match status" value="1"/>
</dbReference>
<comment type="similarity">
    <text evidence="2">Belongs to the serine/threonine dehydratase family.</text>
</comment>
<dbReference type="GO" id="GO:0006567">
    <property type="term" value="P:L-threonine catabolic process"/>
    <property type="evidence" value="ECO:0007669"/>
    <property type="project" value="InterPro"/>
</dbReference>
<dbReference type="Gene3D" id="3.30.70.260">
    <property type="match status" value="1"/>
</dbReference>
<organism evidence="7 9">
    <name type="scientific">Plasmodiophora brassicae</name>
    <name type="common">Clubroot disease agent</name>
    <dbReference type="NCBI Taxonomy" id="37360"/>
    <lineage>
        <taxon>Eukaryota</taxon>
        <taxon>Sar</taxon>
        <taxon>Rhizaria</taxon>
        <taxon>Endomyxa</taxon>
        <taxon>Phytomyxea</taxon>
        <taxon>Plasmodiophorida</taxon>
        <taxon>Plasmodiophoridae</taxon>
        <taxon>Plasmodiophora</taxon>
    </lineage>
</organism>
<dbReference type="FunFam" id="3.40.50.1100:FF:000007">
    <property type="entry name" value="L-threonine dehydratase catabolic TdcB"/>
    <property type="match status" value="1"/>
</dbReference>
<dbReference type="GO" id="GO:0004794">
    <property type="term" value="F:threonine deaminase activity"/>
    <property type="evidence" value="ECO:0007669"/>
    <property type="project" value="UniProtKB-EC"/>
</dbReference>
<dbReference type="Proteomes" id="UP000039324">
    <property type="component" value="Unassembled WGS sequence"/>
</dbReference>
<dbReference type="InterPro" id="IPR005789">
    <property type="entry name" value="Thr_deHydtase_catblc"/>
</dbReference>
<keyword evidence="5" id="KW-0456">Lyase</keyword>
<evidence type="ECO:0000256" key="4">
    <source>
        <dbReference type="ARBA" id="ARBA00022898"/>
    </source>
</evidence>
<dbReference type="InterPro" id="IPR044561">
    <property type="entry name" value="ACT_ThrD-II-like"/>
</dbReference>
<gene>
    <name evidence="7" type="ORF">PBRA_002968</name>
    <name evidence="8" type="ORF">PLBR_LOCUS2665</name>
</gene>
<dbReference type="OMA" id="QTQHLGQ"/>
<dbReference type="EMBL" id="OVEO01000004">
    <property type="protein sequence ID" value="SPQ95450.1"/>
    <property type="molecule type" value="Genomic_DNA"/>
</dbReference>
<dbReference type="InterPro" id="IPR045865">
    <property type="entry name" value="ACT-like_dom_sf"/>
</dbReference>
<keyword evidence="9" id="KW-1185">Reference proteome</keyword>
<accession>A0A0G4J6J2</accession>
<dbReference type="AlphaFoldDB" id="A0A0G4J6J2"/>
<dbReference type="InterPro" id="IPR001926">
    <property type="entry name" value="TrpB-like_PALP"/>
</dbReference>
<evidence type="ECO:0000259" key="6">
    <source>
        <dbReference type="PROSITE" id="PS51671"/>
    </source>
</evidence>
<dbReference type="NCBIfam" id="TIGR01127">
    <property type="entry name" value="ilvA_1Cterm"/>
    <property type="match status" value="1"/>
</dbReference>
<name>A0A0G4J6J2_PLABS</name>
<proteinExistence type="inferred from homology"/>
<evidence type="ECO:0000256" key="1">
    <source>
        <dbReference type="ARBA" id="ARBA00001933"/>
    </source>
</evidence>
<evidence type="ECO:0000313" key="9">
    <source>
        <dbReference type="Proteomes" id="UP000039324"/>
    </source>
</evidence>
<dbReference type="PANTHER" id="PTHR48078:SF6">
    <property type="entry name" value="L-THREONINE DEHYDRATASE CATABOLIC TDCB"/>
    <property type="match status" value="1"/>
</dbReference>
<dbReference type="InterPro" id="IPR036052">
    <property type="entry name" value="TrpB-like_PALP_sf"/>
</dbReference>
<dbReference type="InterPro" id="IPR002912">
    <property type="entry name" value="ACT_dom"/>
</dbReference>
<reference evidence="8 10" key="2">
    <citation type="submission" date="2018-03" db="EMBL/GenBank/DDBJ databases">
        <authorList>
            <person name="Fogelqvist J."/>
        </authorList>
    </citation>
    <scope>NUCLEOTIDE SEQUENCE [LARGE SCALE GENOMIC DNA]</scope>
</reference>
<protein>
    <recommendedName>
        <fullName evidence="3">threonine ammonia-lyase</fullName>
        <ecNumber evidence="3">4.3.1.19</ecNumber>
    </recommendedName>
</protein>
<dbReference type="Gene3D" id="3.40.50.1100">
    <property type="match status" value="2"/>
</dbReference>
<dbReference type="GO" id="GO:0006565">
    <property type="term" value="P:L-serine catabolic process"/>
    <property type="evidence" value="ECO:0007669"/>
    <property type="project" value="TreeGrafter"/>
</dbReference>
<sequence>MSPAATLLGRRARRLLSTSLPPDLTYRDVFEAHKRISQYVEQTPLDFSHSLSAAYGCDLFLKKEHVSRTGSYKERGALNKLLSLTDEEKARGVICSSAGNHAQAVSYHATRLKIDSVIVMPEPTPYVKVKATKSFGGRVVQYGAGFAEAYEKALEIAETENRTFVHAFNDRDVVAGQGTVALELLKQNAYLDSVIVPVGGGGLIAGMALVLKHINPRIKLYGVEAKAMSGMVASMEAGKVTKVPRKLSICDGIAIETVGEIPFSIINRLVDDIVLVEEDEVAASILTLLEKEKTVVEGSGATALAAIAYNHLPVKGQQVAAVTTGSNIDMTVLSRIIEKGLVRDGRIARISVTITDAPGQLAQVLTLIAQARANVRDIEHERAFLVASVQQTQPIVTIETRGPDHIDRIMKLLRDNGHTSVKLITPKV</sequence>
<evidence type="ECO:0000256" key="2">
    <source>
        <dbReference type="ARBA" id="ARBA00010869"/>
    </source>
</evidence>
<dbReference type="PROSITE" id="PS51671">
    <property type="entry name" value="ACT"/>
    <property type="match status" value="1"/>
</dbReference>
<evidence type="ECO:0000256" key="3">
    <source>
        <dbReference type="ARBA" id="ARBA00012096"/>
    </source>
</evidence>
<evidence type="ECO:0000313" key="8">
    <source>
        <dbReference type="EMBL" id="SPQ95450.1"/>
    </source>
</evidence>
<comment type="cofactor">
    <cofactor evidence="1">
        <name>pyridoxal 5'-phosphate</name>
        <dbReference type="ChEBI" id="CHEBI:597326"/>
    </cofactor>
</comment>
<reference evidence="7 9" key="1">
    <citation type="submission" date="2015-02" db="EMBL/GenBank/DDBJ databases">
        <authorList>
            <person name="Chooi Y.-H."/>
        </authorList>
    </citation>
    <scope>NUCLEOTIDE SEQUENCE [LARGE SCALE GENOMIC DNA]</scope>
    <source>
        <strain evidence="7">E3</strain>
    </source>
</reference>
<dbReference type="OrthoDB" id="4418812at2759"/>
<dbReference type="CDD" id="cd04886">
    <property type="entry name" value="ACT_ThrD-II-like"/>
    <property type="match status" value="1"/>
</dbReference>
<feature type="domain" description="ACT" evidence="6">
    <location>
        <begin position="349"/>
        <end position="426"/>
    </location>
</feature>
<dbReference type="Pfam" id="PF00291">
    <property type="entry name" value="PALP"/>
    <property type="match status" value="1"/>
</dbReference>
<geneLocation type="mitochondrion" evidence="8"/>
<dbReference type="SUPFAM" id="SSF53686">
    <property type="entry name" value="Tryptophan synthase beta subunit-like PLP-dependent enzymes"/>
    <property type="match status" value="1"/>
</dbReference>
<keyword evidence="4" id="KW-0663">Pyridoxal phosphate</keyword>
<evidence type="ECO:0000313" key="10">
    <source>
        <dbReference type="Proteomes" id="UP000290189"/>
    </source>
</evidence>
<keyword evidence="8" id="KW-0496">Mitochondrion</keyword>
<evidence type="ECO:0000313" key="7">
    <source>
        <dbReference type="EMBL" id="CEP03208.1"/>
    </source>
</evidence>
<dbReference type="GO" id="GO:0009097">
    <property type="term" value="P:isoleucine biosynthetic process"/>
    <property type="evidence" value="ECO:0007669"/>
    <property type="project" value="TreeGrafter"/>
</dbReference>
<dbReference type="CDD" id="cd01562">
    <property type="entry name" value="Thr-dehyd"/>
    <property type="match status" value="1"/>
</dbReference>
<dbReference type="STRING" id="37360.A0A0G4J6J2"/>
<evidence type="ECO:0000256" key="5">
    <source>
        <dbReference type="ARBA" id="ARBA00023239"/>
    </source>
</evidence>
<dbReference type="InterPro" id="IPR050147">
    <property type="entry name" value="Ser/Thr_Dehydratase"/>
</dbReference>
<dbReference type="GO" id="GO:0003941">
    <property type="term" value="F:L-serine ammonia-lyase activity"/>
    <property type="evidence" value="ECO:0007669"/>
    <property type="project" value="TreeGrafter"/>
</dbReference>